<reference evidence="2 3" key="1">
    <citation type="submission" date="2017-05" db="EMBL/GenBank/DDBJ databases">
        <authorList>
            <person name="Song R."/>
            <person name="Chenine A.L."/>
            <person name="Ruprecht R.M."/>
        </authorList>
    </citation>
    <scope>NUCLEOTIDE SEQUENCE [LARGE SCALE GENOMIC DNA]</scope>
    <source>
        <strain evidence="2 3">CECT 8898</strain>
    </source>
</reference>
<feature type="domain" description="HTH marR-type" evidence="1">
    <location>
        <begin position="1"/>
        <end position="153"/>
    </location>
</feature>
<dbReference type="PANTHER" id="PTHR33164:SF104">
    <property type="entry name" value="TRANSCRIPTIONAL REGULATORY PROTEIN"/>
    <property type="match status" value="1"/>
</dbReference>
<dbReference type="Gene3D" id="1.10.10.10">
    <property type="entry name" value="Winged helix-like DNA-binding domain superfamily/Winged helix DNA-binding domain"/>
    <property type="match status" value="1"/>
</dbReference>
<dbReference type="PRINTS" id="PR00598">
    <property type="entry name" value="HTHMARR"/>
</dbReference>
<dbReference type="Proteomes" id="UP000207598">
    <property type="component" value="Unassembled WGS sequence"/>
</dbReference>
<protein>
    <submittedName>
        <fullName evidence="2">Transcriptional repressor MprA</fullName>
    </submittedName>
</protein>
<proteinExistence type="predicted"/>
<organism evidence="2 3">
    <name type="scientific">Maliponia aquimaris</name>
    <dbReference type="NCBI Taxonomy" id="1673631"/>
    <lineage>
        <taxon>Bacteria</taxon>
        <taxon>Pseudomonadati</taxon>
        <taxon>Pseudomonadota</taxon>
        <taxon>Alphaproteobacteria</taxon>
        <taxon>Rhodobacterales</taxon>
        <taxon>Paracoccaceae</taxon>
        <taxon>Maliponia</taxon>
    </lineage>
</organism>
<dbReference type="PROSITE" id="PS50995">
    <property type="entry name" value="HTH_MARR_2"/>
    <property type="match status" value="1"/>
</dbReference>
<dbReference type="GO" id="GO:0006950">
    <property type="term" value="P:response to stress"/>
    <property type="evidence" value="ECO:0007669"/>
    <property type="project" value="TreeGrafter"/>
</dbReference>
<name>A0A238KH24_9RHOB</name>
<dbReference type="Pfam" id="PF01047">
    <property type="entry name" value="MarR"/>
    <property type="match status" value="1"/>
</dbReference>
<evidence type="ECO:0000259" key="1">
    <source>
        <dbReference type="PROSITE" id="PS50995"/>
    </source>
</evidence>
<dbReference type="PANTHER" id="PTHR33164">
    <property type="entry name" value="TRANSCRIPTIONAL REGULATOR, MARR FAMILY"/>
    <property type="match status" value="1"/>
</dbReference>
<gene>
    <name evidence="2" type="primary">mprA</name>
    <name evidence="2" type="ORF">MAA8898_02479</name>
</gene>
<dbReference type="OrthoDB" id="7269152at2"/>
<dbReference type="RefSeq" id="WP_094021308.1">
    <property type="nucleotide sequence ID" value="NZ_FXYF01000006.1"/>
</dbReference>
<dbReference type="EMBL" id="FXYF01000006">
    <property type="protein sequence ID" value="SMX41884.1"/>
    <property type="molecule type" value="Genomic_DNA"/>
</dbReference>
<dbReference type="InterPro" id="IPR000835">
    <property type="entry name" value="HTH_MarR-typ"/>
</dbReference>
<evidence type="ECO:0000313" key="2">
    <source>
        <dbReference type="EMBL" id="SMX41884.1"/>
    </source>
</evidence>
<dbReference type="InterPro" id="IPR039422">
    <property type="entry name" value="MarR/SlyA-like"/>
</dbReference>
<accession>A0A238KH24</accession>
<evidence type="ECO:0000313" key="3">
    <source>
        <dbReference type="Proteomes" id="UP000207598"/>
    </source>
</evidence>
<dbReference type="SMART" id="SM00347">
    <property type="entry name" value="HTH_MARR"/>
    <property type="match status" value="1"/>
</dbReference>
<dbReference type="InterPro" id="IPR036388">
    <property type="entry name" value="WH-like_DNA-bd_sf"/>
</dbReference>
<dbReference type="SUPFAM" id="SSF46785">
    <property type="entry name" value="Winged helix' DNA-binding domain"/>
    <property type="match status" value="1"/>
</dbReference>
<sequence length="158" mass="17406">MSAKDRPDSGAQPAVNYGPLYGSVGFLLRLAQLRSFADFFAAFEGAGVRPGELSVLMLLRDNPGIRQGHLARALMIKRAHMTKMVGQMERDGLVVRRVPEDDRRAMELRLTEAGAERVRGLMDTFEAHEARAATGLSPAEAAELRRLLRKMLAFDPTG</sequence>
<dbReference type="GO" id="GO:0003700">
    <property type="term" value="F:DNA-binding transcription factor activity"/>
    <property type="evidence" value="ECO:0007669"/>
    <property type="project" value="InterPro"/>
</dbReference>
<keyword evidence="3" id="KW-1185">Reference proteome</keyword>
<dbReference type="AlphaFoldDB" id="A0A238KH24"/>
<dbReference type="InterPro" id="IPR036390">
    <property type="entry name" value="WH_DNA-bd_sf"/>
</dbReference>